<dbReference type="Proteomes" id="UP000805193">
    <property type="component" value="Unassembled WGS sequence"/>
</dbReference>
<comment type="caution">
    <text evidence="1">The sequence shown here is derived from an EMBL/GenBank/DDBJ whole genome shotgun (WGS) entry which is preliminary data.</text>
</comment>
<accession>A0AC60NW80</accession>
<evidence type="ECO:0000313" key="1">
    <source>
        <dbReference type="EMBL" id="KAG0411415.1"/>
    </source>
</evidence>
<name>A0AC60NW80_IXOPE</name>
<sequence>MSDESEVDLDTVRQSVKLRRRVVVFSRTSRASYDSGETSEEVDLPDGCCHRKPTHLWNAPGPPKQSETLAQHDSKTGYLCEISYDDDLKCISGVVQAGMRYKSLKLEGFATRDSLTLKEPLSRWNFYGIHQLPGFPEDGPIDGKFLGLLHYESKLARSAITQSALGRGKNRPDEVDERSSMSDETISARHAVHRPRTSSGPGHAPGLCRERQGHQTRAF</sequence>
<keyword evidence="2" id="KW-1185">Reference proteome</keyword>
<evidence type="ECO:0000313" key="2">
    <source>
        <dbReference type="Proteomes" id="UP000805193"/>
    </source>
</evidence>
<dbReference type="EMBL" id="JABSTQ010011433">
    <property type="protein sequence ID" value="KAG0411415.1"/>
    <property type="molecule type" value="Genomic_DNA"/>
</dbReference>
<proteinExistence type="predicted"/>
<gene>
    <name evidence="1" type="ORF">HPB47_011452</name>
</gene>
<reference evidence="1 2" key="1">
    <citation type="journal article" date="2020" name="Cell">
        <title>Large-Scale Comparative Analyses of Tick Genomes Elucidate Their Genetic Diversity and Vector Capacities.</title>
        <authorList>
            <consortium name="Tick Genome and Microbiome Consortium (TIGMIC)"/>
            <person name="Jia N."/>
            <person name="Wang J."/>
            <person name="Shi W."/>
            <person name="Du L."/>
            <person name="Sun Y."/>
            <person name="Zhan W."/>
            <person name="Jiang J.F."/>
            <person name="Wang Q."/>
            <person name="Zhang B."/>
            <person name="Ji P."/>
            <person name="Bell-Sakyi L."/>
            <person name="Cui X.M."/>
            <person name="Yuan T.T."/>
            <person name="Jiang B.G."/>
            <person name="Yang W.F."/>
            <person name="Lam T.T."/>
            <person name="Chang Q.C."/>
            <person name="Ding S.J."/>
            <person name="Wang X.J."/>
            <person name="Zhu J.G."/>
            <person name="Ruan X.D."/>
            <person name="Zhao L."/>
            <person name="Wei J.T."/>
            <person name="Ye R.Z."/>
            <person name="Que T.C."/>
            <person name="Du C.H."/>
            <person name="Zhou Y.H."/>
            <person name="Cheng J.X."/>
            <person name="Dai P.F."/>
            <person name="Guo W.B."/>
            <person name="Han X.H."/>
            <person name="Huang E.J."/>
            <person name="Li L.F."/>
            <person name="Wei W."/>
            <person name="Gao Y.C."/>
            <person name="Liu J.Z."/>
            <person name="Shao H.Z."/>
            <person name="Wang X."/>
            <person name="Wang C.C."/>
            <person name="Yang T.C."/>
            <person name="Huo Q.B."/>
            <person name="Li W."/>
            <person name="Chen H.Y."/>
            <person name="Chen S.E."/>
            <person name="Zhou L.G."/>
            <person name="Ni X.B."/>
            <person name="Tian J.H."/>
            <person name="Sheng Y."/>
            <person name="Liu T."/>
            <person name="Pan Y.S."/>
            <person name="Xia L.Y."/>
            <person name="Li J."/>
            <person name="Zhao F."/>
            <person name="Cao W.C."/>
        </authorList>
    </citation>
    <scope>NUCLEOTIDE SEQUENCE [LARGE SCALE GENOMIC DNA]</scope>
    <source>
        <strain evidence="1">Iper-2018</strain>
    </source>
</reference>
<organism evidence="1 2">
    <name type="scientific">Ixodes persulcatus</name>
    <name type="common">Taiga tick</name>
    <dbReference type="NCBI Taxonomy" id="34615"/>
    <lineage>
        <taxon>Eukaryota</taxon>
        <taxon>Metazoa</taxon>
        <taxon>Ecdysozoa</taxon>
        <taxon>Arthropoda</taxon>
        <taxon>Chelicerata</taxon>
        <taxon>Arachnida</taxon>
        <taxon>Acari</taxon>
        <taxon>Parasitiformes</taxon>
        <taxon>Ixodida</taxon>
        <taxon>Ixodoidea</taxon>
        <taxon>Ixodidae</taxon>
        <taxon>Ixodinae</taxon>
        <taxon>Ixodes</taxon>
    </lineage>
</organism>
<protein>
    <submittedName>
        <fullName evidence="1">Uncharacterized protein</fullName>
    </submittedName>
</protein>